<dbReference type="Proteomes" id="UP000436483">
    <property type="component" value="Unassembled WGS sequence"/>
</dbReference>
<keyword evidence="3" id="KW-1185">Reference proteome</keyword>
<dbReference type="EMBL" id="WURB01000018">
    <property type="protein sequence ID" value="MXQ13627.1"/>
    <property type="molecule type" value="Genomic_DNA"/>
</dbReference>
<accession>A0A7X3MUC8</accession>
<reference evidence="1 3" key="2">
    <citation type="submission" date="2020-01" db="EMBL/GenBank/DDBJ databases">
        <title>Microvirga sp. nov., an arsenate reduction bacterium isolated from Tibet hotspring sediments.</title>
        <authorList>
            <person name="Xian W.-D."/>
            <person name="Li W.-J."/>
        </authorList>
    </citation>
    <scope>NUCLEOTIDE SEQUENCE [LARGE SCALE GENOMIC DNA]</scope>
    <source>
        <strain evidence="1 3">KCTC 23863</strain>
    </source>
</reference>
<proteinExistence type="predicted"/>
<dbReference type="AlphaFoldDB" id="A0A7X3MUC8"/>
<reference evidence="1 3" key="1">
    <citation type="submission" date="2019-12" db="EMBL/GenBank/DDBJ databases">
        <authorList>
            <person name="Yuan C.-G."/>
        </authorList>
    </citation>
    <scope>NUCLEOTIDE SEQUENCE [LARGE SCALE GENOMIC DNA]</scope>
    <source>
        <strain evidence="1 3">KCTC 23863</strain>
    </source>
</reference>
<feature type="non-terminal residue" evidence="1">
    <location>
        <position position="42"/>
    </location>
</feature>
<comment type="caution">
    <text evidence="1">The sequence shown here is derived from an EMBL/GenBank/DDBJ whole genome shotgun (WGS) entry which is preliminary data.</text>
</comment>
<evidence type="ECO:0000313" key="1">
    <source>
        <dbReference type="EMBL" id="MXQ13403.1"/>
    </source>
</evidence>
<dbReference type="EMBL" id="WURB01000016">
    <property type="protein sequence ID" value="MXQ13403.1"/>
    <property type="molecule type" value="Genomic_DNA"/>
</dbReference>
<evidence type="ECO:0000313" key="3">
    <source>
        <dbReference type="Proteomes" id="UP000436483"/>
    </source>
</evidence>
<gene>
    <name evidence="1" type="ORF">GR328_18425</name>
    <name evidence="2" type="ORF">GR328_19640</name>
</gene>
<evidence type="ECO:0000313" key="2">
    <source>
        <dbReference type="EMBL" id="MXQ13627.1"/>
    </source>
</evidence>
<organism evidence="1 3">
    <name type="scientific">Microvirga makkahensis</name>
    <dbReference type="NCBI Taxonomy" id="1128670"/>
    <lineage>
        <taxon>Bacteria</taxon>
        <taxon>Pseudomonadati</taxon>
        <taxon>Pseudomonadota</taxon>
        <taxon>Alphaproteobacteria</taxon>
        <taxon>Hyphomicrobiales</taxon>
        <taxon>Methylobacteriaceae</taxon>
        <taxon>Microvirga</taxon>
    </lineage>
</organism>
<protein>
    <submittedName>
        <fullName evidence="1">BAX inhibitor (BI)-1/YccA family protein</fullName>
    </submittedName>
</protein>
<sequence length="42" mass="4597">MQPYEQNQTAYGTGFARTAAQVDQGLRAFMLGVYNNMVLGLA</sequence>
<name>A0A7X3MUC8_9HYPH</name>